<sequence length="95" mass="10464">MKIAALVFQTSISHRGGPFFSIPDLSTTSAEEEISRFVCIYNGPSSSQGSSIVPTNKGQACAASHFVSVINSFRFHYANPFVIRDKMESKRIQPH</sequence>
<comment type="caution">
    <text evidence="1">The sequence shown here is derived from an EMBL/GenBank/DDBJ whole genome shotgun (WGS) entry which is preliminary data.</text>
</comment>
<accession>A0AAV1ZQG6</accession>
<gene>
    <name evidence="1" type="ORF">LARSCL_LOCUS7283</name>
</gene>
<evidence type="ECO:0000313" key="1">
    <source>
        <dbReference type="EMBL" id="CAL1274098.1"/>
    </source>
</evidence>
<reference evidence="1 2" key="1">
    <citation type="submission" date="2024-04" db="EMBL/GenBank/DDBJ databases">
        <authorList>
            <person name="Rising A."/>
            <person name="Reimegard J."/>
            <person name="Sonavane S."/>
            <person name="Akerstrom W."/>
            <person name="Nylinder S."/>
            <person name="Hedman E."/>
            <person name="Kallberg Y."/>
        </authorList>
    </citation>
    <scope>NUCLEOTIDE SEQUENCE [LARGE SCALE GENOMIC DNA]</scope>
</reference>
<name>A0AAV1ZQG6_9ARAC</name>
<protein>
    <submittedName>
        <fullName evidence="1">Uncharacterized protein</fullName>
    </submittedName>
</protein>
<dbReference type="EMBL" id="CAXIEN010000073">
    <property type="protein sequence ID" value="CAL1274098.1"/>
    <property type="molecule type" value="Genomic_DNA"/>
</dbReference>
<organism evidence="1 2">
    <name type="scientific">Larinioides sclopetarius</name>
    <dbReference type="NCBI Taxonomy" id="280406"/>
    <lineage>
        <taxon>Eukaryota</taxon>
        <taxon>Metazoa</taxon>
        <taxon>Ecdysozoa</taxon>
        <taxon>Arthropoda</taxon>
        <taxon>Chelicerata</taxon>
        <taxon>Arachnida</taxon>
        <taxon>Araneae</taxon>
        <taxon>Araneomorphae</taxon>
        <taxon>Entelegynae</taxon>
        <taxon>Araneoidea</taxon>
        <taxon>Araneidae</taxon>
        <taxon>Larinioides</taxon>
    </lineage>
</organism>
<evidence type="ECO:0000313" key="2">
    <source>
        <dbReference type="Proteomes" id="UP001497382"/>
    </source>
</evidence>
<keyword evidence="2" id="KW-1185">Reference proteome</keyword>
<proteinExistence type="predicted"/>
<dbReference type="AlphaFoldDB" id="A0AAV1ZQG6"/>
<dbReference type="Proteomes" id="UP001497382">
    <property type="component" value="Unassembled WGS sequence"/>
</dbReference>